<dbReference type="Pfam" id="PF11807">
    <property type="entry name" value="UstYa"/>
    <property type="match status" value="1"/>
</dbReference>
<evidence type="ECO:0000313" key="5">
    <source>
        <dbReference type="EMBL" id="KAF2434842.1"/>
    </source>
</evidence>
<organism evidence="5 6">
    <name type="scientific">Tothia fuscella</name>
    <dbReference type="NCBI Taxonomy" id="1048955"/>
    <lineage>
        <taxon>Eukaryota</taxon>
        <taxon>Fungi</taxon>
        <taxon>Dikarya</taxon>
        <taxon>Ascomycota</taxon>
        <taxon>Pezizomycotina</taxon>
        <taxon>Dothideomycetes</taxon>
        <taxon>Pleosporomycetidae</taxon>
        <taxon>Venturiales</taxon>
        <taxon>Cylindrosympodiaceae</taxon>
        <taxon>Tothia</taxon>
    </lineage>
</organism>
<evidence type="ECO:0000313" key="6">
    <source>
        <dbReference type="Proteomes" id="UP000800235"/>
    </source>
</evidence>
<evidence type="ECO:0000256" key="3">
    <source>
        <dbReference type="ARBA" id="ARBA00035112"/>
    </source>
</evidence>
<evidence type="ECO:0000256" key="2">
    <source>
        <dbReference type="ARBA" id="ARBA00023002"/>
    </source>
</evidence>
<keyword evidence="4" id="KW-0472">Membrane</keyword>
<keyword evidence="2" id="KW-0560">Oxidoreductase</keyword>
<evidence type="ECO:0008006" key="7">
    <source>
        <dbReference type="Google" id="ProtNLM"/>
    </source>
</evidence>
<comment type="pathway">
    <text evidence="1">Mycotoxin biosynthesis.</text>
</comment>
<dbReference type="PANTHER" id="PTHR33365:SF11">
    <property type="entry name" value="TAT PATHWAY SIGNAL SEQUENCE"/>
    <property type="match status" value="1"/>
</dbReference>
<dbReference type="EMBL" id="MU007015">
    <property type="protein sequence ID" value="KAF2434842.1"/>
    <property type="molecule type" value="Genomic_DNA"/>
</dbReference>
<dbReference type="InterPro" id="IPR021765">
    <property type="entry name" value="UstYa-like"/>
</dbReference>
<feature type="transmembrane region" description="Helical" evidence="4">
    <location>
        <begin position="20"/>
        <end position="37"/>
    </location>
</feature>
<comment type="similarity">
    <text evidence="3">Belongs to the ustYa family.</text>
</comment>
<keyword evidence="4" id="KW-0812">Transmembrane</keyword>
<dbReference type="OrthoDB" id="3687641at2759"/>
<sequence length="230" mass="26436">MKSRAKPWPKHPIKWIRSPFIFLVDIFLVALIVIFATRKPIQYQIAKTAGLLGDVYGLVPQFNEEIVIFRAHPEFVSNHSSEASLKEARDSWIALLPPGQGFIKVDEDDIRNYHLPKAIDYKDGKSVGTSMMHGLHCLYMIMSEYDMLRLGLRQPPIDTWHFDHCIDYVRQLLICGGDMSLAGEDLPGGSTFLNVPHVCKNFDQMYEWLSDHRDNDAYQFGSERTHYVPP</sequence>
<reference evidence="5" key="1">
    <citation type="journal article" date="2020" name="Stud. Mycol.">
        <title>101 Dothideomycetes genomes: a test case for predicting lifestyles and emergence of pathogens.</title>
        <authorList>
            <person name="Haridas S."/>
            <person name="Albert R."/>
            <person name="Binder M."/>
            <person name="Bloem J."/>
            <person name="Labutti K."/>
            <person name="Salamov A."/>
            <person name="Andreopoulos B."/>
            <person name="Baker S."/>
            <person name="Barry K."/>
            <person name="Bills G."/>
            <person name="Bluhm B."/>
            <person name="Cannon C."/>
            <person name="Castanera R."/>
            <person name="Culley D."/>
            <person name="Daum C."/>
            <person name="Ezra D."/>
            <person name="Gonzalez J."/>
            <person name="Henrissat B."/>
            <person name="Kuo A."/>
            <person name="Liang C."/>
            <person name="Lipzen A."/>
            <person name="Lutzoni F."/>
            <person name="Magnuson J."/>
            <person name="Mondo S."/>
            <person name="Nolan M."/>
            <person name="Ohm R."/>
            <person name="Pangilinan J."/>
            <person name="Park H.-J."/>
            <person name="Ramirez L."/>
            <person name="Alfaro M."/>
            <person name="Sun H."/>
            <person name="Tritt A."/>
            <person name="Yoshinaga Y."/>
            <person name="Zwiers L.-H."/>
            <person name="Turgeon B."/>
            <person name="Goodwin S."/>
            <person name="Spatafora J."/>
            <person name="Crous P."/>
            <person name="Grigoriev I."/>
        </authorList>
    </citation>
    <scope>NUCLEOTIDE SEQUENCE</scope>
    <source>
        <strain evidence="5">CBS 130266</strain>
    </source>
</reference>
<evidence type="ECO:0000256" key="4">
    <source>
        <dbReference type="SAM" id="Phobius"/>
    </source>
</evidence>
<proteinExistence type="inferred from homology"/>
<accession>A0A9P4U3E2</accession>
<dbReference type="GO" id="GO:0016491">
    <property type="term" value="F:oxidoreductase activity"/>
    <property type="evidence" value="ECO:0007669"/>
    <property type="project" value="UniProtKB-KW"/>
</dbReference>
<protein>
    <recommendedName>
        <fullName evidence="7">Oxidase ustYa</fullName>
    </recommendedName>
</protein>
<dbReference type="PANTHER" id="PTHR33365">
    <property type="entry name" value="YALI0B05434P"/>
    <property type="match status" value="1"/>
</dbReference>
<dbReference type="GO" id="GO:0043386">
    <property type="term" value="P:mycotoxin biosynthetic process"/>
    <property type="evidence" value="ECO:0007669"/>
    <property type="project" value="InterPro"/>
</dbReference>
<gene>
    <name evidence="5" type="ORF">EJ08DRAFT_581364</name>
</gene>
<dbReference type="AlphaFoldDB" id="A0A9P4U3E2"/>
<comment type="caution">
    <text evidence="5">The sequence shown here is derived from an EMBL/GenBank/DDBJ whole genome shotgun (WGS) entry which is preliminary data.</text>
</comment>
<keyword evidence="6" id="KW-1185">Reference proteome</keyword>
<keyword evidence="4" id="KW-1133">Transmembrane helix</keyword>
<evidence type="ECO:0000256" key="1">
    <source>
        <dbReference type="ARBA" id="ARBA00004685"/>
    </source>
</evidence>
<name>A0A9P4U3E2_9PEZI</name>
<dbReference type="Proteomes" id="UP000800235">
    <property type="component" value="Unassembled WGS sequence"/>
</dbReference>